<feature type="transmembrane region" description="Helical" evidence="1">
    <location>
        <begin position="136"/>
        <end position="166"/>
    </location>
</feature>
<evidence type="ECO:0000313" key="2">
    <source>
        <dbReference type="EMBL" id="RKQ88544.1"/>
    </source>
</evidence>
<sequence>MTTPSNLSSTPSPPGAFRVLRAYVWRTWREGGRTLLKSSLLFSVLLVVVVLTIFLAPNLLTAPTRQSLEFYSRHYFGSLPDSRVAWAAAFLIIQGPFFLALLTSFTAANIPLNIIGSEINRGTMELLLAAPIRLRTLVLAMFTASLSFAVASWAVLSFMTLVLSFFTLWGMGVTQLMPEPTYWESAFLMPLSLAILAGLLSVLFLLLFPSLARFRTGMLVTQNPVVLIATSPVLISLVVITLRPDVSPVRVAYFAIVGSLILSILLVLVAPLLVRGETLLHEE</sequence>
<proteinExistence type="predicted"/>
<keyword evidence="3" id="KW-1185">Reference proteome</keyword>
<keyword evidence="1" id="KW-0472">Membrane</keyword>
<dbReference type="Proteomes" id="UP000267019">
    <property type="component" value="Unassembled WGS sequence"/>
</dbReference>
<dbReference type="AlphaFoldDB" id="A0A660L5R1"/>
<evidence type="ECO:0000256" key="1">
    <source>
        <dbReference type="SAM" id="Phobius"/>
    </source>
</evidence>
<reference evidence="2 3" key="1">
    <citation type="submission" date="2018-10" db="EMBL/GenBank/DDBJ databases">
        <title>Genomic Encyclopedia of Type Strains, Phase IV (KMG-IV): sequencing the most valuable type-strain genomes for metagenomic binning, comparative biology and taxonomic classification.</title>
        <authorList>
            <person name="Goeker M."/>
        </authorList>
    </citation>
    <scope>NUCLEOTIDE SEQUENCE [LARGE SCALE GENOMIC DNA]</scope>
    <source>
        <strain evidence="2 3">DSM 22653</strain>
    </source>
</reference>
<protein>
    <recommendedName>
        <fullName evidence="4">ABC-2 family transporter</fullName>
    </recommendedName>
</protein>
<evidence type="ECO:0008006" key="4">
    <source>
        <dbReference type="Google" id="ProtNLM"/>
    </source>
</evidence>
<feature type="transmembrane region" description="Helical" evidence="1">
    <location>
        <begin position="252"/>
        <end position="274"/>
    </location>
</feature>
<organism evidence="2 3">
    <name type="scientific">Brockia lithotrophica</name>
    <dbReference type="NCBI Taxonomy" id="933949"/>
    <lineage>
        <taxon>Bacteria</taxon>
        <taxon>Bacillati</taxon>
        <taxon>Bacillota</taxon>
        <taxon>Bacilli</taxon>
        <taxon>Bacillales</taxon>
        <taxon>Bacillales Family X. Incertae Sedis</taxon>
        <taxon>Brockia</taxon>
    </lineage>
</organism>
<name>A0A660L5R1_9BACL</name>
<accession>A0A660L5R1</accession>
<gene>
    <name evidence="2" type="ORF">C7438_0178</name>
</gene>
<evidence type="ECO:0000313" key="3">
    <source>
        <dbReference type="Proteomes" id="UP000267019"/>
    </source>
</evidence>
<feature type="transmembrane region" description="Helical" evidence="1">
    <location>
        <begin position="84"/>
        <end position="115"/>
    </location>
</feature>
<feature type="transmembrane region" description="Helical" evidence="1">
    <location>
        <begin position="186"/>
        <end position="208"/>
    </location>
</feature>
<comment type="caution">
    <text evidence="2">The sequence shown here is derived from an EMBL/GenBank/DDBJ whole genome shotgun (WGS) entry which is preliminary data.</text>
</comment>
<feature type="transmembrane region" description="Helical" evidence="1">
    <location>
        <begin position="220"/>
        <end position="240"/>
    </location>
</feature>
<keyword evidence="1" id="KW-0812">Transmembrane</keyword>
<feature type="transmembrane region" description="Helical" evidence="1">
    <location>
        <begin position="39"/>
        <end position="60"/>
    </location>
</feature>
<keyword evidence="1" id="KW-1133">Transmembrane helix</keyword>
<dbReference type="EMBL" id="RBIJ01000001">
    <property type="protein sequence ID" value="RKQ88544.1"/>
    <property type="molecule type" value="Genomic_DNA"/>
</dbReference>